<name>A0A841JW19_9BACT</name>
<evidence type="ECO:0000259" key="7">
    <source>
        <dbReference type="PROSITE" id="PS50110"/>
    </source>
</evidence>
<keyword evidence="2" id="KW-0805">Transcription regulation</keyword>
<dbReference type="SUPFAM" id="SSF46894">
    <property type="entry name" value="C-terminal effector domain of the bipartite response regulators"/>
    <property type="match status" value="1"/>
</dbReference>
<keyword evidence="3 8" id="KW-0238">DNA-binding</keyword>
<dbReference type="InterPro" id="IPR011006">
    <property type="entry name" value="CheY-like_superfamily"/>
</dbReference>
<evidence type="ECO:0000256" key="3">
    <source>
        <dbReference type="ARBA" id="ARBA00023125"/>
    </source>
</evidence>
<dbReference type="PRINTS" id="PR00038">
    <property type="entry name" value="HTHLUXR"/>
</dbReference>
<dbReference type="GO" id="GO:0006355">
    <property type="term" value="P:regulation of DNA-templated transcription"/>
    <property type="evidence" value="ECO:0007669"/>
    <property type="project" value="InterPro"/>
</dbReference>
<dbReference type="InterPro" id="IPR039420">
    <property type="entry name" value="WalR-like"/>
</dbReference>
<dbReference type="CDD" id="cd17535">
    <property type="entry name" value="REC_NarL-like"/>
    <property type="match status" value="1"/>
</dbReference>
<keyword evidence="1 5" id="KW-0597">Phosphoprotein</keyword>
<dbReference type="CDD" id="cd06170">
    <property type="entry name" value="LuxR_C_like"/>
    <property type="match status" value="1"/>
</dbReference>
<comment type="caution">
    <text evidence="8">The sequence shown here is derived from an EMBL/GenBank/DDBJ whole genome shotgun (WGS) entry which is preliminary data.</text>
</comment>
<evidence type="ECO:0000256" key="5">
    <source>
        <dbReference type="PROSITE-ProRule" id="PRU00169"/>
    </source>
</evidence>
<evidence type="ECO:0000259" key="6">
    <source>
        <dbReference type="PROSITE" id="PS50043"/>
    </source>
</evidence>
<evidence type="ECO:0000313" key="9">
    <source>
        <dbReference type="Proteomes" id="UP000538666"/>
    </source>
</evidence>
<dbReference type="RefSeq" id="WP_082125518.1">
    <property type="nucleotide sequence ID" value="NZ_JACHEK010000005.1"/>
</dbReference>
<sequence>MRKLRIVVADDHPLMRRGICDLLEAEPGWQVVEEATNGREAVEAVAKAKPDVLVIDLAMPELNGLTATREILRSFPKVEVVLLTMHNTDQAIREVLESGARGYVLKSDAEQDLVTAVKAVSDGKPFFTPNVAEVVLKGYLYRNKKTEVKDQLPELTTREREVVQLLAEGKGNKDVAVAMQVSVKTVEAHRSNINRKLSIRSTSDLVRYAVRNGIVAP</sequence>
<dbReference type="Pfam" id="PF00196">
    <property type="entry name" value="GerE"/>
    <property type="match status" value="1"/>
</dbReference>
<dbReference type="PROSITE" id="PS50043">
    <property type="entry name" value="HTH_LUXR_2"/>
    <property type="match status" value="1"/>
</dbReference>
<reference evidence="8 9" key="1">
    <citation type="submission" date="2020-08" db="EMBL/GenBank/DDBJ databases">
        <title>Genomic Encyclopedia of Type Strains, Phase IV (KMG-IV): sequencing the most valuable type-strain genomes for metagenomic binning, comparative biology and taxonomic classification.</title>
        <authorList>
            <person name="Goeker M."/>
        </authorList>
    </citation>
    <scope>NUCLEOTIDE SEQUENCE [LARGE SCALE GENOMIC DNA]</scope>
    <source>
        <strain evidence="8 9">DSM 103733</strain>
    </source>
</reference>
<dbReference type="PANTHER" id="PTHR43214:SF41">
    <property type="entry name" value="NITRATE_NITRITE RESPONSE REGULATOR PROTEIN NARP"/>
    <property type="match status" value="1"/>
</dbReference>
<organism evidence="8 9">
    <name type="scientific">Silvibacterium bohemicum</name>
    <dbReference type="NCBI Taxonomy" id="1577686"/>
    <lineage>
        <taxon>Bacteria</taxon>
        <taxon>Pseudomonadati</taxon>
        <taxon>Acidobacteriota</taxon>
        <taxon>Terriglobia</taxon>
        <taxon>Terriglobales</taxon>
        <taxon>Acidobacteriaceae</taxon>
        <taxon>Silvibacterium</taxon>
    </lineage>
</organism>
<keyword evidence="9" id="KW-1185">Reference proteome</keyword>
<dbReference type="InterPro" id="IPR000792">
    <property type="entry name" value="Tscrpt_reg_LuxR_C"/>
</dbReference>
<evidence type="ECO:0000256" key="1">
    <source>
        <dbReference type="ARBA" id="ARBA00022553"/>
    </source>
</evidence>
<dbReference type="GO" id="GO:0003677">
    <property type="term" value="F:DNA binding"/>
    <property type="evidence" value="ECO:0007669"/>
    <property type="project" value="UniProtKB-KW"/>
</dbReference>
<dbReference type="PANTHER" id="PTHR43214">
    <property type="entry name" value="TWO-COMPONENT RESPONSE REGULATOR"/>
    <property type="match status" value="1"/>
</dbReference>
<feature type="domain" description="HTH luxR-type" evidence="6">
    <location>
        <begin position="148"/>
        <end position="213"/>
    </location>
</feature>
<dbReference type="SMART" id="SM00448">
    <property type="entry name" value="REC"/>
    <property type="match status" value="1"/>
</dbReference>
<proteinExistence type="predicted"/>
<keyword evidence="4" id="KW-0804">Transcription</keyword>
<dbReference type="SMART" id="SM00421">
    <property type="entry name" value="HTH_LUXR"/>
    <property type="match status" value="1"/>
</dbReference>
<dbReference type="AlphaFoldDB" id="A0A841JW19"/>
<evidence type="ECO:0000256" key="2">
    <source>
        <dbReference type="ARBA" id="ARBA00023015"/>
    </source>
</evidence>
<dbReference type="GO" id="GO:0000160">
    <property type="term" value="P:phosphorelay signal transduction system"/>
    <property type="evidence" value="ECO:0007669"/>
    <property type="project" value="InterPro"/>
</dbReference>
<dbReference type="EMBL" id="JACHEK010000005">
    <property type="protein sequence ID" value="MBB6144745.1"/>
    <property type="molecule type" value="Genomic_DNA"/>
</dbReference>
<dbReference type="InterPro" id="IPR001789">
    <property type="entry name" value="Sig_transdc_resp-reg_receiver"/>
</dbReference>
<evidence type="ECO:0000313" key="8">
    <source>
        <dbReference type="EMBL" id="MBB6144745.1"/>
    </source>
</evidence>
<feature type="domain" description="Response regulatory" evidence="7">
    <location>
        <begin position="5"/>
        <end position="121"/>
    </location>
</feature>
<evidence type="ECO:0000256" key="4">
    <source>
        <dbReference type="ARBA" id="ARBA00023163"/>
    </source>
</evidence>
<dbReference type="PROSITE" id="PS00622">
    <property type="entry name" value="HTH_LUXR_1"/>
    <property type="match status" value="1"/>
</dbReference>
<feature type="modified residue" description="4-aspartylphosphate" evidence="5">
    <location>
        <position position="56"/>
    </location>
</feature>
<dbReference type="Gene3D" id="3.40.50.2300">
    <property type="match status" value="1"/>
</dbReference>
<dbReference type="SUPFAM" id="SSF52172">
    <property type="entry name" value="CheY-like"/>
    <property type="match status" value="1"/>
</dbReference>
<accession>A0A841JW19</accession>
<dbReference type="Proteomes" id="UP000538666">
    <property type="component" value="Unassembled WGS sequence"/>
</dbReference>
<gene>
    <name evidence="8" type="ORF">HNQ77_002701</name>
</gene>
<dbReference type="Pfam" id="PF00072">
    <property type="entry name" value="Response_reg"/>
    <property type="match status" value="1"/>
</dbReference>
<protein>
    <submittedName>
        <fullName evidence="8">DNA-binding NarL/FixJ family response regulator</fullName>
    </submittedName>
</protein>
<dbReference type="InterPro" id="IPR016032">
    <property type="entry name" value="Sig_transdc_resp-reg_C-effctor"/>
</dbReference>
<dbReference type="OrthoDB" id="9780153at2"/>
<dbReference type="InterPro" id="IPR058245">
    <property type="entry name" value="NreC/VraR/RcsB-like_REC"/>
</dbReference>
<dbReference type="PROSITE" id="PS50110">
    <property type="entry name" value="RESPONSE_REGULATORY"/>
    <property type="match status" value="1"/>
</dbReference>